<dbReference type="Proteomes" id="UP000253977">
    <property type="component" value="Unassembled WGS sequence"/>
</dbReference>
<sequence length="299" mass="31710">MIDRAEANFFGRDTWHVAQKPHPVRALVLGANGKLGNMICAVFGAQAAPRLELHPVSRDGSIGLGWSVGQSPDLLPRVDAVVALWGVTPAHGAPLSDNSGLALAAMDLGRRLGADRVLHCSSAAIYGSSDRPLHEEDTPAPASAYGAAKADMETVLRTPQSGDGPVPVILRIGNVAGAESLFAALGRDGPVTLDRFSDGHGPDRSYIAPGDLAKVLEVLCTLPRNRLHRVYNVAAPRVTAMADIVRAAGRDLHWRPAPDGALRRVALDTARLAEVCAMPDRSSDASWLVADWQRWSGRG</sequence>
<evidence type="ECO:0000259" key="1">
    <source>
        <dbReference type="Pfam" id="PF01370"/>
    </source>
</evidence>
<feature type="domain" description="NAD-dependent epimerase/dehydratase" evidence="1">
    <location>
        <begin position="77"/>
        <end position="233"/>
    </location>
</feature>
<name>A0A369TSG8_9RHOB</name>
<comment type="caution">
    <text evidence="2">The sequence shown here is derived from an EMBL/GenBank/DDBJ whole genome shotgun (WGS) entry which is preliminary data.</text>
</comment>
<dbReference type="InterPro" id="IPR036291">
    <property type="entry name" value="NAD(P)-bd_dom_sf"/>
</dbReference>
<evidence type="ECO:0000313" key="2">
    <source>
        <dbReference type="EMBL" id="RDD68221.1"/>
    </source>
</evidence>
<reference evidence="2 3" key="1">
    <citation type="submission" date="2018-07" db="EMBL/GenBank/DDBJ databases">
        <title>Thalassococcus profundi sp. nov., a marine bacterium isolated from deep seawater of Okinawa Trough.</title>
        <authorList>
            <person name="Yu M."/>
        </authorList>
    </citation>
    <scope>NUCLEOTIDE SEQUENCE [LARGE SCALE GENOMIC DNA]</scope>
    <source>
        <strain evidence="2 3">WRAS1</strain>
    </source>
</reference>
<keyword evidence="3" id="KW-1185">Reference proteome</keyword>
<dbReference type="SUPFAM" id="SSF51735">
    <property type="entry name" value="NAD(P)-binding Rossmann-fold domains"/>
    <property type="match status" value="1"/>
</dbReference>
<dbReference type="AlphaFoldDB" id="A0A369TSG8"/>
<proteinExistence type="predicted"/>
<dbReference type="Gene3D" id="3.40.50.720">
    <property type="entry name" value="NAD(P)-binding Rossmann-like Domain"/>
    <property type="match status" value="1"/>
</dbReference>
<evidence type="ECO:0000313" key="3">
    <source>
        <dbReference type="Proteomes" id="UP000253977"/>
    </source>
</evidence>
<dbReference type="InterPro" id="IPR001509">
    <property type="entry name" value="Epimerase_deHydtase"/>
</dbReference>
<gene>
    <name evidence="2" type="ORF">DU478_01765</name>
</gene>
<dbReference type="EMBL" id="QPMK01000001">
    <property type="protein sequence ID" value="RDD68221.1"/>
    <property type="molecule type" value="Genomic_DNA"/>
</dbReference>
<dbReference type="Pfam" id="PF01370">
    <property type="entry name" value="Epimerase"/>
    <property type="match status" value="1"/>
</dbReference>
<protein>
    <submittedName>
        <fullName evidence="2">NAD-dependent epimerase/dehydratase family protein</fullName>
    </submittedName>
</protein>
<accession>A0A369TSG8</accession>
<organism evidence="2 3">
    <name type="scientific">Thalassococcus profundi</name>
    <dbReference type="NCBI Taxonomy" id="2282382"/>
    <lineage>
        <taxon>Bacteria</taxon>
        <taxon>Pseudomonadati</taxon>
        <taxon>Pseudomonadota</taxon>
        <taxon>Alphaproteobacteria</taxon>
        <taxon>Rhodobacterales</taxon>
        <taxon>Roseobacteraceae</taxon>
        <taxon>Thalassococcus</taxon>
    </lineage>
</organism>